<sequence length="92" mass="10513">MCKRTRGHKQTFVPFARMPKCACVGGPLADMYVLAHSQNSLHRDRRQTGNLVDVDTQAPSPAWSIDHRQCVRVHVCLLVCRSFERVQHCVRV</sequence>
<accession>A0A448XQG3</accession>
<evidence type="ECO:0000313" key="2">
    <source>
        <dbReference type="Proteomes" id="UP000784294"/>
    </source>
</evidence>
<name>A0A448XQG3_9PLAT</name>
<dbReference type="EMBL" id="CAAALY010274154">
    <property type="protein sequence ID" value="VEL42387.1"/>
    <property type="molecule type" value="Genomic_DNA"/>
</dbReference>
<protein>
    <submittedName>
        <fullName evidence="1">Uncharacterized protein</fullName>
    </submittedName>
</protein>
<dbReference type="Proteomes" id="UP000784294">
    <property type="component" value="Unassembled WGS sequence"/>
</dbReference>
<organism evidence="1 2">
    <name type="scientific">Protopolystoma xenopodis</name>
    <dbReference type="NCBI Taxonomy" id="117903"/>
    <lineage>
        <taxon>Eukaryota</taxon>
        <taxon>Metazoa</taxon>
        <taxon>Spiralia</taxon>
        <taxon>Lophotrochozoa</taxon>
        <taxon>Platyhelminthes</taxon>
        <taxon>Monogenea</taxon>
        <taxon>Polyopisthocotylea</taxon>
        <taxon>Polystomatidea</taxon>
        <taxon>Polystomatidae</taxon>
        <taxon>Protopolystoma</taxon>
    </lineage>
</organism>
<evidence type="ECO:0000313" key="1">
    <source>
        <dbReference type="EMBL" id="VEL42387.1"/>
    </source>
</evidence>
<reference evidence="1" key="1">
    <citation type="submission" date="2018-11" db="EMBL/GenBank/DDBJ databases">
        <authorList>
            <consortium name="Pathogen Informatics"/>
        </authorList>
    </citation>
    <scope>NUCLEOTIDE SEQUENCE</scope>
</reference>
<proteinExistence type="predicted"/>
<keyword evidence="2" id="KW-1185">Reference proteome</keyword>
<comment type="caution">
    <text evidence="1">The sequence shown here is derived from an EMBL/GenBank/DDBJ whole genome shotgun (WGS) entry which is preliminary data.</text>
</comment>
<gene>
    <name evidence="1" type="ORF">PXEA_LOCUS35827</name>
</gene>
<dbReference type="AlphaFoldDB" id="A0A448XQG3"/>